<evidence type="ECO:0000256" key="3">
    <source>
        <dbReference type="ARBA" id="ARBA00022490"/>
    </source>
</evidence>
<evidence type="ECO:0000313" key="10">
    <source>
        <dbReference type="Proteomes" id="UP000196368"/>
    </source>
</evidence>
<feature type="domain" description="PTS EIIB type-4" evidence="8">
    <location>
        <begin position="1"/>
        <end position="155"/>
    </location>
</feature>
<evidence type="ECO:0000256" key="2">
    <source>
        <dbReference type="ARBA" id="ARBA00022448"/>
    </source>
</evidence>
<evidence type="ECO:0000256" key="5">
    <source>
        <dbReference type="ARBA" id="ARBA00022679"/>
    </source>
</evidence>
<protein>
    <recommendedName>
        <fullName evidence="8">PTS EIIB type-4 domain-containing protein</fullName>
    </recommendedName>
</protein>
<dbReference type="InterPro" id="IPR004720">
    <property type="entry name" value="PTS_IIB_sorbose-sp"/>
</dbReference>
<keyword evidence="6" id="KW-0598">Phosphotransferase system</keyword>
<dbReference type="GO" id="GO:0016301">
    <property type="term" value="F:kinase activity"/>
    <property type="evidence" value="ECO:0007669"/>
    <property type="project" value="UniProtKB-KW"/>
</dbReference>
<dbReference type="Proteomes" id="UP000196368">
    <property type="component" value="Unassembled WGS sequence"/>
</dbReference>
<dbReference type="Pfam" id="PF03830">
    <property type="entry name" value="PTSIIB_sorb"/>
    <property type="match status" value="1"/>
</dbReference>
<comment type="caution">
    <text evidence="9">The sequence shown here is derived from an EMBL/GenBank/DDBJ whole genome shotgun (WGS) entry which is preliminary data.</text>
</comment>
<evidence type="ECO:0000313" key="9">
    <source>
        <dbReference type="EMBL" id="OUO57568.1"/>
    </source>
</evidence>
<dbReference type="OrthoDB" id="9788818at2"/>
<gene>
    <name evidence="9" type="ORF">B5F75_01995</name>
</gene>
<dbReference type="EMBL" id="NFJD01000001">
    <property type="protein sequence ID" value="OUO57568.1"/>
    <property type="molecule type" value="Genomic_DNA"/>
</dbReference>
<keyword evidence="2" id="KW-0813">Transport</keyword>
<dbReference type="InterPro" id="IPR036667">
    <property type="entry name" value="PTS_IIB_sorbose-sp_sf"/>
</dbReference>
<dbReference type="Gene3D" id="3.40.35.10">
    <property type="entry name" value="Phosphotransferase system, sorbose subfamily IIB component"/>
    <property type="match status" value="1"/>
</dbReference>
<evidence type="ECO:0000256" key="4">
    <source>
        <dbReference type="ARBA" id="ARBA00022597"/>
    </source>
</evidence>
<sequence>MPIIFARVDDRLIHGQIVQAWLPELNVDEILIPCTKGKESCLNRGLLRLSLPYEYELTILNSHDCARYAAQSKRRIFLLMSSLQEFTDLIEDGLQIKSLNIGGMHFKEGAQKLDENVFLDDKDKHFLKLIRDLGINIETRAVPNSQSISVNEAIS</sequence>
<accession>A0A1Y4DKW1</accession>
<dbReference type="GO" id="GO:0009401">
    <property type="term" value="P:phosphoenolpyruvate-dependent sugar phosphotransferase system"/>
    <property type="evidence" value="ECO:0007669"/>
    <property type="project" value="UniProtKB-KW"/>
</dbReference>
<comment type="subcellular location">
    <subcellularLocation>
        <location evidence="1">Cytoplasm</location>
    </subcellularLocation>
</comment>
<organism evidence="9 10">
    <name type="scientific">Candidatus Avelusimicrobium gallicola</name>
    <dbReference type="NCBI Taxonomy" id="2562704"/>
    <lineage>
        <taxon>Bacteria</taxon>
        <taxon>Pseudomonadati</taxon>
        <taxon>Elusimicrobiota</taxon>
        <taxon>Elusimicrobia</taxon>
        <taxon>Elusimicrobiales</taxon>
        <taxon>Elusimicrobiaceae</taxon>
        <taxon>Candidatus Avelusimicrobium</taxon>
    </lineage>
</organism>
<keyword evidence="3" id="KW-0963">Cytoplasm</keyword>
<dbReference type="PROSITE" id="PS51101">
    <property type="entry name" value="PTS_EIIB_TYPE_4"/>
    <property type="match status" value="1"/>
</dbReference>
<proteinExistence type="predicted"/>
<evidence type="ECO:0000256" key="7">
    <source>
        <dbReference type="ARBA" id="ARBA00022777"/>
    </source>
</evidence>
<evidence type="ECO:0000259" key="8">
    <source>
        <dbReference type="PROSITE" id="PS51101"/>
    </source>
</evidence>
<dbReference type="GO" id="GO:0008982">
    <property type="term" value="F:protein-N(PI)-phosphohistidine-sugar phosphotransferase activity"/>
    <property type="evidence" value="ECO:0007669"/>
    <property type="project" value="InterPro"/>
</dbReference>
<reference evidence="10" key="1">
    <citation type="submission" date="2017-04" db="EMBL/GenBank/DDBJ databases">
        <title>Function of individual gut microbiota members based on whole genome sequencing of pure cultures obtained from chicken caecum.</title>
        <authorList>
            <person name="Medvecky M."/>
            <person name="Cejkova D."/>
            <person name="Polansky O."/>
            <person name="Karasova D."/>
            <person name="Kubasova T."/>
            <person name="Cizek A."/>
            <person name="Rychlik I."/>
        </authorList>
    </citation>
    <scope>NUCLEOTIDE SEQUENCE [LARGE SCALE GENOMIC DNA]</scope>
    <source>
        <strain evidence="10">An273</strain>
    </source>
</reference>
<dbReference type="GO" id="GO:0005737">
    <property type="term" value="C:cytoplasm"/>
    <property type="evidence" value="ECO:0007669"/>
    <property type="project" value="UniProtKB-SubCell"/>
</dbReference>
<evidence type="ECO:0000256" key="1">
    <source>
        <dbReference type="ARBA" id="ARBA00004496"/>
    </source>
</evidence>
<keyword evidence="7" id="KW-0418">Kinase</keyword>
<dbReference type="AlphaFoldDB" id="A0A1Y4DKW1"/>
<dbReference type="SUPFAM" id="SSF52728">
    <property type="entry name" value="PTS IIb component"/>
    <property type="match status" value="1"/>
</dbReference>
<evidence type="ECO:0000256" key="6">
    <source>
        <dbReference type="ARBA" id="ARBA00022683"/>
    </source>
</evidence>
<keyword evidence="10" id="KW-1185">Reference proteome</keyword>
<keyword evidence="4" id="KW-0762">Sugar transport</keyword>
<name>A0A1Y4DKW1_9BACT</name>
<dbReference type="RefSeq" id="WP_087287138.1">
    <property type="nucleotide sequence ID" value="NZ_NFJD01000001.1"/>
</dbReference>
<keyword evidence="5" id="KW-0808">Transferase</keyword>